<dbReference type="PANTHER" id="PTHR10947:SF0">
    <property type="entry name" value="PHENYLALANINE--TRNA LIGASE BETA SUBUNIT"/>
    <property type="match status" value="1"/>
</dbReference>
<comment type="caution">
    <text evidence="18">The sequence shown here is derived from an EMBL/GenBank/DDBJ whole genome shotgun (WGS) entry which is preliminary data.</text>
</comment>
<dbReference type="InterPro" id="IPR045864">
    <property type="entry name" value="aa-tRNA-synth_II/BPL/LPL"/>
</dbReference>
<dbReference type="FunFam" id="3.50.40.10:FF:000001">
    <property type="entry name" value="Phenylalanine--tRNA ligase beta subunit"/>
    <property type="match status" value="1"/>
</dbReference>
<dbReference type="Gene3D" id="3.30.56.10">
    <property type="match status" value="2"/>
</dbReference>
<dbReference type="GO" id="GO:0000049">
    <property type="term" value="F:tRNA binding"/>
    <property type="evidence" value="ECO:0007669"/>
    <property type="project" value="UniProtKB-KW"/>
</dbReference>
<evidence type="ECO:0000256" key="8">
    <source>
        <dbReference type="ARBA" id="ARBA00022741"/>
    </source>
</evidence>
<feature type="binding site" evidence="15">
    <location>
        <position position="351"/>
    </location>
    <ligand>
        <name>Mg(2+)</name>
        <dbReference type="ChEBI" id="CHEBI:18420"/>
        <note>shared with alpha subunit</note>
    </ligand>
</feature>
<dbReference type="GO" id="GO:0000287">
    <property type="term" value="F:magnesium ion binding"/>
    <property type="evidence" value="ECO:0007669"/>
    <property type="project" value="UniProtKB-UniRule"/>
</dbReference>
<dbReference type="Gene3D" id="3.30.70.380">
    <property type="entry name" value="Ferrodoxin-fold anticodon-binding domain"/>
    <property type="match status" value="1"/>
</dbReference>
<dbReference type="Gene3D" id="3.50.40.10">
    <property type="entry name" value="Phenylalanyl-trna Synthetase, Chain B, domain 3"/>
    <property type="match status" value="1"/>
</dbReference>
<dbReference type="AlphaFoldDB" id="I3IMJ2"/>
<dbReference type="Gene3D" id="3.30.930.10">
    <property type="entry name" value="Bira Bifunctional Protein, Domain 2"/>
    <property type="match status" value="1"/>
</dbReference>
<evidence type="ECO:0000256" key="9">
    <source>
        <dbReference type="ARBA" id="ARBA00022840"/>
    </source>
</evidence>
<sequence>MKISYNWLKEYAYFYLSPEELADKLTNAGLVVADIKPVEDDYCLEVEVTSNRPDCLGIIGITREVIAAVGGALHIPDTDFETLSAKVTKFIDVTVEDPVLCPHYTARVVRHVTVRPSPEWMQKKLRCIGIRPVNNIVDITNYVMMETGQPIHAFDLDKIADQKIVVRRALDGEMIVVINGVKRALFHDMLVIADSKRPVAIAGVMGGKETEVSDSTRNILLECALFEPGHVRRTSKELGVFTDSSYRFERSTDPGGIELASKRAVKLMKELADGEIVSGVIDIKQREYEKKRIPLRIERLQRILGIEIKRDIASDILKRLQFTIVNEVDNFIDVVVPSFRGDIYREIDLIEEIARIYGYNNIPAKTSICVRGSIKSKYEAVEDCIRQFLIGLGFYEVKTFSIVDISPLQSVKLWSERESLDIANPLRQEESRMRTSLLPSLINTKRYNVNHGNESIKIFEIARVYLAGDKLPHEKTCLSLLIDADFFTLKGIIESLVLHLGISSLKREWIPFSEPKLFRDERAAKIQLDDKTLGYLGEASRELGFKTSFCLSELDMDFLAEKSNFEKRYHPLSPYPPVFRDLAIIVDEEVPWTSIEKCITATHISFLKGIHFFDVYRGKQIPAGKKSVAFNLCFQAEDRTLKSEEVETAEWTILDVLHTTLDAELRKL</sequence>
<dbReference type="Pfam" id="PF03483">
    <property type="entry name" value="B3_4"/>
    <property type="match status" value="1"/>
</dbReference>
<dbReference type="SUPFAM" id="SSF56037">
    <property type="entry name" value="PheT/TilS domain"/>
    <property type="match status" value="1"/>
</dbReference>
<keyword evidence="10 15" id="KW-0460">Magnesium</keyword>
<organism evidence="18 19">
    <name type="scientific">Candidatus Jettenia caeni</name>
    <dbReference type="NCBI Taxonomy" id="247490"/>
    <lineage>
        <taxon>Bacteria</taxon>
        <taxon>Pseudomonadati</taxon>
        <taxon>Planctomycetota</taxon>
        <taxon>Candidatus Brocadiia</taxon>
        <taxon>Candidatus Brocadiales</taxon>
        <taxon>Candidatus Brocadiaceae</taxon>
        <taxon>Candidatus Jettenia</taxon>
    </lineage>
</organism>
<keyword evidence="4 15" id="KW-0963">Cytoplasm</keyword>
<comment type="cofactor">
    <cofactor evidence="15">
        <name>Mg(2+)</name>
        <dbReference type="ChEBI" id="CHEBI:18420"/>
    </cofactor>
    <text evidence="15">Binds 2 magnesium ions per tetramer.</text>
</comment>
<evidence type="ECO:0000256" key="15">
    <source>
        <dbReference type="HAMAP-Rule" id="MF_00283"/>
    </source>
</evidence>
<dbReference type="STRING" id="247490.KSU1_C1341"/>
<dbReference type="InterPro" id="IPR005121">
    <property type="entry name" value="Fdx_antiC-bd"/>
</dbReference>
<dbReference type="GO" id="GO:0004826">
    <property type="term" value="F:phenylalanine-tRNA ligase activity"/>
    <property type="evidence" value="ECO:0007669"/>
    <property type="project" value="UniProtKB-UniRule"/>
</dbReference>
<keyword evidence="7 15" id="KW-0479">Metal-binding</keyword>
<dbReference type="GO" id="GO:0006432">
    <property type="term" value="P:phenylalanyl-tRNA aminoacylation"/>
    <property type="evidence" value="ECO:0007669"/>
    <property type="project" value="UniProtKB-UniRule"/>
</dbReference>
<evidence type="ECO:0000256" key="10">
    <source>
        <dbReference type="ARBA" id="ARBA00022842"/>
    </source>
</evidence>
<dbReference type="EMBL" id="BAFH01000003">
    <property type="protein sequence ID" value="GAB62937.1"/>
    <property type="molecule type" value="Genomic_DNA"/>
</dbReference>
<dbReference type="GO" id="GO:0005524">
    <property type="term" value="F:ATP binding"/>
    <property type="evidence" value="ECO:0007669"/>
    <property type="project" value="UniProtKB-UniRule"/>
</dbReference>
<dbReference type="FunFam" id="3.30.56.10:FF:000002">
    <property type="entry name" value="Phenylalanine--tRNA ligase beta subunit"/>
    <property type="match status" value="1"/>
</dbReference>
<dbReference type="InterPro" id="IPR004532">
    <property type="entry name" value="Phe-tRNA-ligase_IIc_bsu_bact"/>
</dbReference>
<comment type="similarity">
    <text evidence="2 15">Belongs to the phenylalanyl-tRNA synthetase beta subunit family. Type 1 subfamily.</text>
</comment>
<keyword evidence="6 15" id="KW-0436">Ligase</keyword>
<keyword evidence="13 15" id="KW-0030">Aminoacyl-tRNA synthetase</keyword>
<keyword evidence="5" id="KW-0820">tRNA-binding</keyword>
<dbReference type="Proteomes" id="UP000002985">
    <property type="component" value="Unassembled WGS sequence"/>
</dbReference>
<dbReference type="PROSITE" id="PS51447">
    <property type="entry name" value="FDX_ACB"/>
    <property type="match status" value="1"/>
</dbReference>
<feature type="binding site" evidence="15">
    <location>
        <position position="342"/>
    </location>
    <ligand>
        <name>Mg(2+)</name>
        <dbReference type="ChEBI" id="CHEBI:18420"/>
        <note>shared with alpha subunit</note>
    </ligand>
</feature>
<proteinExistence type="inferred from homology"/>
<comment type="catalytic activity">
    <reaction evidence="14 15">
        <text>tRNA(Phe) + L-phenylalanine + ATP = L-phenylalanyl-tRNA(Phe) + AMP + diphosphate + H(+)</text>
        <dbReference type="Rhea" id="RHEA:19413"/>
        <dbReference type="Rhea" id="RHEA-COMP:9668"/>
        <dbReference type="Rhea" id="RHEA-COMP:9699"/>
        <dbReference type="ChEBI" id="CHEBI:15378"/>
        <dbReference type="ChEBI" id="CHEBI:30616"/>
        <dbReference type="ChEBI" id="CHEBI:33019"/>
        <dbReference type="ChEBI" id="CHEBI:58095"/>
        <dbReference type="ChEBI" id="CHEBI:78442"/>
        <dbReference type="ChEBI" id="CHEBI:78531"/>
        <dbReference type="ChEBI" id="CHEBI:456215"/>
        <dbReference type="EC" id="6.1.1.20"/>
    </reaction>
</comment>
<dbReference type="Pfam" id="PF03484">
    <property type="entry name" value="B5"/>
    <property type="match status" value="1"/>
</dbReference>
<keyword evidence="9 15" id="KW-0067">ATP-binding</keyword>
<dbReference type="SUPFAM" id="SSF54991">
    <property type="entry name" value="Anticodon-binding domain of PheRS"/>
    <property type="match status" value="1"/>
</dbReference>
<dbReference type="InterPro" id="IPR045060">
    <property type="entry name" value="Phe-tRNA-ligase_IIc_bsu"/>
</dbReference>
<dbReference type="Pfam" id="PF17759">
    <property type="entry name" value="tRNA_synthFbeta"/>
    <property type="match status" value="1"/>
</dbReference>
<comment type="subcellular location">
    <subcellularLocation>
        <location evidence="1 15">Cytoplasm</location>
    </subcellularLocation>
</comment>
<dbReference type="InterPro" id="IPR009061">
    <property type="entry name" value="DNA-bd_dom_put_sf"/>
</dbReference>
<evidence type="ECO:0000256" key="11">
    <source>
        <dbReference type="ARBA" id="ARBA00022884"/>
    </source>
</evidence>
<evidence type="ECO:0000256" key="5">
    <source>
        <dbReference type="ARBA" id="ARBA00022555"/>
    </source>
</evidence>
<evidence type="ECO:0000313" key="18">
    <source>
        <dbReference type="EMBL" id="GAB62937.1"/>
    </source>
</evidence>
<keyword evidence="8 15" id="KW-0547">Nucleotide-binding</keyword>
<dbReference type="InterPro" id="IPR036690">
    <property type="entry name" value="Fdx_antiC-bd_sf"/>
</dbReference>
<evidence type="ECO:0000259" key="17">
    <source>
        <dbReference type="PROSITE" id="PS51483"/>
    </source>
</evidence>
<dbReference type="PANTHER" id="PTHR10947">
    <property type="entry name" value="PHENYLALANYL-TRNA SYNTHETASE BETA CHAIN AND LEUCINE-RICH REPEAT-CONTAINING PROTEIN 47"/>
    <property type="match status" value="1"/>
</dbReference>
<dbReference type="PROSITE" id="PS51483">
    <property type="entry name" value="B5"/>
    <property type="match status" value="1"/>
</dbReference>
<dbReference type="OrthoDB" id="9805455at2"/>
<protein>
    <recommendedName>
        <fullName evidence="15">Phenylalanine--tRNA ligase beta subunit</fullName>
        <ecNumber evidence="15">6.1.1.20</ecNumber>
    </recommendedName>
    <alternativeName>
        <fullName evidence="15">Phenylalanyl-tRNA synthetase beta subunit</fullName>
        <shortName evidence="15">PheRS</shortName>
    </alternativeName>
</protein>
<dbReference type="InterPro" id="IPR005147">
    <property type="entry name" value="tRNA_synthase_B5-dom"/>
</dbReference>
<gene>
    <name evidence="15" type="primary">pheT</name>
    <name evidence="18" type="ORF">KSU1_C1341</name>
</gene>
<feature type="domain" description="FDX-ACB" evidence="16">
    <location>
        <begin position="573"/>
        <end position="666"/>
    </location>
</feature>
<keyword evidence="12 15" id="KW-0648">Protein biosynthesis</keyword>
<feature type="binding site" evidence="15">
    <location>
        <position position="348"/>
    </location>
    <ligand>
        <name>Mg(2+)</name>
        <dbReference type="ChEBI" id="CHEBI:18420"/>
        <note>shared with alpha subunit</note>
    </ligand>
</feature>
<dbReference type="NCBIfam" id="TIGR00472">
    <property type="entry name" value="pheT_bact"/>
    <property type="match status" value="1"/>
</dbReference>
<dbReference type="FunFam" id="3.30.70.380:FF:000001">
    <property type="entry name" value="Phenylalanine--tRNA ligase beta subunit"/>
    <property type="match status" value="1"/>
</dbReference>
<dbReference type="HAMAP" id="MF_00283">
    <property type="entry name" value="Phe_tRNA_synth_beta1"/>
    <property type="match status" value="1"/>
</dbReference>
<keyword evidence="11" id="KW-0694">RNA-binding</keyword>
<evidence type="ECO:0000256" key="13">
    <source>
        <dbReference type="ARBA" id="ARBA00023146"/>
    </source>
</evidence>
<dbReference type="InterPro" id="IPR041616">
    <property type="entry name" value="PheRS_beta_core"/>
</dbReference>
<evidence type="ECO:0000313" key="19">
    <source>
        <dbReference type="Proteomes" id="UP000002985"/>
    </source>
</evidence>
<name>I3IMJ2_9BACT</name>
<dbReference type="SMART" id="SM00873">
    <property type="entry name" value="B3_4"/>
    <property type="match status" value="1"/>
</dbReference>
<dbReference type="EC" id="6.1.1.20" evidence="15"/>
<dbReference type="SUPFAM" id="SSF46955">
    <property type="entry name" value="Putative DNA-binding domain"/>
    <property type="match status" value="2"/>
</dbReference>
<dbReference type="SMART" id="SM00874">
    <property type="entry name" value="B5"/>
    <property type="match status" value="1"/>
</dbReference>
<evidence type="ECO:0000259" key="16">
    <source>
        <dbReference type="PROSITE" id="PS51447"/>
    </source>
</evidence>
<dbReference type="InterPro" id="IPR020825">
    <property type="entry name" value="Phe-tRNA_synthase-like_B3/B4"/>
</dbReference>
<dbReference type="Pfam" id="PF03147">
    <property type="entry name" value="FDX-ACB"/>
    <property type="match status" value="1"/>
</dbReference>
<evidence type="ECO:0000256" key="14">
    <source>
        <dbReference type="ARBA" id="ARBA00049255"/>
    </source>
</evidence>
<evidence type="ECO:0000256" key="2">
    <source>
        <dbReference type="ARBA" id="ARBA00008653"/>
    </source>
</evidence>
<evidence type="ECO:0000256" key="4">
    <source>
        <dbReference type="ARBA" id="ARBA00022490"/>
    </source>
</evidence>
<dbReference type="FunFam" id="3.30.56.10:FF:000001">
    <property type="entry name" value="Phenylalanine--tRNA ligase beta subunit"/>
    <property type="match status" value="1"/>
</dbReference>
<evidence type="ECO:0000256" key="12">
    <source>
        <dbReference type="ARBA" id="ARBA00022917"/>
    </source>
</evidence>
<reference evidence="18 19" key="1">
    <citation type="journal article" date="2012" name="FEBS Lett.">
        <title>Anammox organism KSU-1 expresses a NirK-type copper-containing nitrite reductase instead of a NirS-type with cytochrome cd1.</title>
        <authorList>
            <person name="Hira D."/>
            <person name="Toh H."/>
            <person name="Migita C.T."/>
            <person name="Okubo H."/>
            <person name="Nishiyama T."/>
            <person name="Hattori M."/>
            <person name="Furukawa K."/>
            <person name="Fujii T."/>
        </authorList>
    </citation>
    <scope>NUCLEOTIDE SEQUENCE [LARGE SCALE GENOMIC DNA]</scope>
</reference>
<feature type="domain" description="B5" evidence="17">
    <location>
        <begin position="288"/>
        <end position="364"/>
    </location>
</feature>
<keyword evidence="19" id="KW-1185">Reference proteome</keyword>
<dbReference type="eggNOG" id="COG0072">
    <property type="taxonomic scope" value="Bacteria"/>
</dbReference>
<dbReference type="GO" id="GO:0009328">
    <property type="term" value="C:phenylalanine-tRNA ligase complex"/>
    <property type="evidence" value="ECO:0007669"/>
    <property type="project" value="TreeGrafter"/>
</dbReference>
<dbReference type="SUPFAM" id="SSF55681">
    <property type="entry name" value="Class II aaRS and biotin synthetases"/>
    <property type="match status" value="1"/>
</dbReference>
<evidence type="ECO:0000256" key="3">
    <source>
        <dbReference type="ARBA" id="ARBA00011209"/>
    </source>
</evidence>
<evidence type="ECO:0000256" key="1">
    <source>
        <dbReference type="ARBA" id="ARBA00004496"/>
    </source>
</evidence>
<accession>I3IMJ2</accession>
<feature type="binding site" evidence="15">
    <location>
        <position position="352"/>
    </location>
    <ligand>
        <name>Mg(2+)</name>
        <dbReference type="ChEBI" id="CHEBI:18420"/>
        <note>shared with alpha subunit</note>
    </ligand>
</feature>
<dbReference type="SMART" id="SM00896">
    <property type="entry name" value="FDX-ACB"/>
    <property type="match status" value="1"/>
</dbReference>
<evidence type="ECO:0000256" key="6">
    <source>
        <dbReference type="ARBA" id="ARBA00022598"/>
    </source>
</evidence>
<evidence type="ECO:0000256" key="7">
    <source>
        <dbReference type="ARBA" id="ARBA00022723"/>
    </source>
</evidence>
<comment type="subunit">
    <text evidence="3 15">Tetramer of two alpha and two beta subunits.</text>
</comment>
<dbReference type="InterPro" id="IPR005146">
    <property type="entry name" value="B3/B4_tRNA-bd"/>
</dbReference>